<evidence type="ECO:0000259" key="4">
    <source>
        <dbReference type="PROSITE" id="PS50887"/>
    </source>
</evidence>
<gene>
    <name evidence="5" type="ORF">GCM10007916_20680</name>
</gene>
<dbReference type="Proteomes" id="UP001157353">
    <property type="component" value="Unassembled WGS sequence"/>
</dbReference>
<reference evidence="6" key="1">
    <citation type="journal article" date="2019" name="Int. J. Syst. Evol. Microbiol.">
        <title>The Global Catalogue of Microorganisms (GCM) 10K type strain sequencing project: providing services to taxonomists for standard genome sequencing and annotation.</title>
        <authorList>
            <consortium name="The Broad Institute Genomics Platform"/>
            <consortium name="The Broad Institute Genome Sequencing Center for Infectious Disease"/>
            <person name="Wu L."/>
            <person name="Ma J."/>
        </authorList>
    </citation>
    <scope>NUCLEOTIDE SEQUENCE [LARGE SCALE GENOMIC DNA]</scope>
    <source>
        <strain evidence="6">NBRC 103166</strain>
    </source>
</reference>
<keyword evidence="3" id="KW-0472">Membrane</keyword>
<keyword evidence="3" id="KW-0812">Transmembrane</keyword>
<comment type="caution">
    <text evidence="5">The sequence shown here is derived from an EMBL/GenBank/DDBJ whole genome shotgun (WGS) entry which is preliminary data.</text>
</comment>
<dbReference type="PANTHER" id="PTHR45138:SF9">
    <property type="entry name" value="DIGUANYLATE CYCLASE DGCM-RELATED"/>
    <property type="match status" value="1"/>
</dbReference>
<dbReference type="NCBIfam" id="TIGR00254">
    <property type="entry name" value="GGDEF"/>
    <property type="match status" value="1"/>
</dbReference>
<dbReference type="Pfam" id="PF00990">
    <property type="entry name" value="GGDEF"/>
    <property type="match status" value="1"/>
</dbReference>
<dbReference type="InterPro" id="IPR050469">
    <property type="entry name" value="Diguanylate_Cyclase"/>
</dbReference>
<proteinExistence type="predicted"/>
<evidence type="ECO:0000313" key="6">
    <source>
        <dbReference type="Proteomes" id="UP001157353"/>
    </source>
</evidence>
<evidence type="ECO:0000256" key="3">
    <source>
        <dbReference type="SAM" id="Phobius"/>
    </source>
</evidence>
<dbReference type="InterPro" id="IPR000160">
    <property type="entry name" value="GGDEF_dom"/>
</dbReference>
<dbReference type="PROSITE" id="PS50887">
    <property type="entry name" value="GGDEF"/>
    <property type="match status" value="1"/>
</dbReference>
<dbReference type="CDD" id="cd01949">
    <property type="entry name" value="GGDEF"/>
    <property type="match status" value="1"/>
</dbReference>
<sequence length="506" mass="58630">MIASIVGIFSLNAVQADYQQIKDNNFSLLLKMSELKAQTDGLIHISTEMLLSETANELQWDMLEASDKRLWIDKLFDQLIGHTDDHQQLLILKLRLYSHLDEIFSVVSNKFNFSEQFFKRYAEAEALKKESLRGGDMQFYIILDDALVHFNLPINKQFNENREADTDALMSHIDNILNTVDQQQAQKLQTLFLGSESLGVSYQRYLQQLTLFEQLRLKNEIFSEKLVSFIAGNLASIQDRFSVELVSLEHKIKERKQYLYIVTLSCLFISLLLLIMQFRFIRRIDVIRKVINAGNSDRNMHFTIKGKDEISQMARSVKSYVERLVIKEQELLAATEQLAHLVSYDSLTGTYNRQYFEAHLVQENARYLRYKEVYCLAMMDLDFFKQVNDNYGYEMGDKIIIEFAKRILLIIRETDVFARFGGKEFVLLMPNTSERDAFLLMDRIRLAMEEVPYNSDGQAITFTVSIGMVEVQRAEKSDPIKQITLAGKGLYEAKAAGRNKVCIYKG</sequence>
<protein>
    <recommendedName>
        <fullName evidence="1">diguanylate cyclase</fullName>
        <ecNumber evidence="1">2.7.7.65</ecNumber>
    </recommendedName>
</protein>
<keyword evidence="3" id="KW-1133">Transmembrane helix</keyword>
<evidence type="ECO:0000313" key="5">
    <source>
        <dbReference type="EMBL" id="GLS91001.1"/>
    </source>
</evidence>
<dbReference type="SMART" id="SM00267">
    <property type="entry name" value="GGDEF"/>
    <property type="match status" value="1"/>
</dbReference>
<dbReference type="PANTHER" id="PTHR45138">
    <property type="entry name" value="REGULATORY COMPONENTS OF SENSORY TRANSDUCTION SYSTEM"/>
    <property type="match status" value="1"/>
</dbReference>
<keyword evidence="6" id="KW-1185">Reference proteome</keyword>
<comment type="catalytic activity">
    <reaction evidence="2">
        <text>2 GTP = 3',3'-c-di-GMP + 2 diphosphate</text>
        <dbReference type="Rhea" id="RHEA:24898"/>
        <dbReference type="ChEBI" id="CHEBI:33019"/>
        <dbReference type="ChEBI" id="CHEBI:37565"/>
        <dbReference type="ChEBI" id="CHEBI:58805"/>
        <dbReference type="EC" id="2.7.7.65"/>
    </reaction>
</comment>
<dbReference type="InterPro" id="IPR043128">
    <property type="entry name" value="Rev_trsase/Diguanyl_cyclase"/>
</dbReference>
<name>A0ABQ6E0L9_9GAMM</name>
<dbReference type="EMBL" id="BSPQ01000005">
    <property type="protein sequence ID" value="GLS91001.1"/>
    <property type="molecule type" value="Genomic_DNA"/>
</dbReference>
<evidence type="ECO:0000256" key="1">
    <source>
        <dbReference type="ARBA" id="ARBA00012528"/>
    </source>
</evidence>
<dbReference type="SUPFAM" id="SSF55073">
    <property type="entry name" value="Nucleotide cyclase"/>
    <property type="match status" value="1"/>
</dbReference>
<dbReference type="InterPro" id="IPR029787">
    <property type="entry name" value="Nucleotide_cyclase"/>
</dbReference>
<dbReference type="Gene3D" id="3.30.70.270">
    <property type="match status" value="1"/>
</dbReference>
<feature type="transmembrane region" description="Helical" evidence="3">
    <location>
        <begin position="258"/>
        <end position="281"/>
    </location>
</feature>
<accession>A0ABQ6E0L9</accession>
<evidence type="ECO:0000256" key="2">
    <source>
        <dbReference type="ARBA" id="ARBA00034247"/>
    </source>
</evidence>
<feature type="domain" description="GGDEF" evidence="4">
    <location>
        <begin position="372"/>
        <end position="506"/>
    </location>
</feature>
<organism evidence="5 6">
    <name type="scientific">Psychromonas marina</name>
    <dbReference type="NCBI Taxonomy" id="88364"/>
    <lineage>
        <taxon>Bacteria</taxon>
        <taxon>Pseudomonadati</taxon>
        <taxon>Pseudomonadota</taxon>
        <taxon>Gammaproteobacteria</taxon>
        <taxon>Alteromonadales</taxon>
        <taxon>Psychromonadaceae</taxon>
        <taxon>Psychromonas</taxon>
    </lineage>
</organism>
<dbReference type="EC" id="2.7.7.65" evidence="1"/>